<dbReference type="PANTHER" id="PTHR43080:SF30">
    <property type="entry name" value="CYCLIC DI-AMP RECEPTOR B"/>
    <property type="match status" value="1"/>
</dbReference>
<dbReference type="EMBL" id="QQAY01000001">
    <property type="protein sequence ID" value="RDI47640.1"/>
    <property type="molecule type" value="Genomic_DNA"/>
</dbReference>
<dbReference type="NCBIfam" id="NF041630">
    <property type="entry name" value="CBS_CbpB"/>
    <property type="match status" value="1"/>
</dbReference>
<name>A0A370GWL3_9BACI</name>
<proteinExistence type="predicted"/>
<keyword evidence="4" id="KW-1185">Reference proteome</keyword>
<dbReference type="CDD" id="cd04643">
    <property type="entry name" value="CBS_pair_bac"/>
    <property type="match status" value="1"/>
</dbReference>
<evidence type="ECO:0000313" key="4">
    <source>
        <dbReference type="Proteomes" id="UP000255326"/>
    </source>
</evidence>
<gene>
    <name evidence="3" type="ORF">DFR59_101299</name>
</gene>
<dbReference type="InterPro" id="IPR046342">
    <property type="entry name" value="CBS_dom_sf"/>
</dbReference>
<sequence>MISVQSKEFLETKIDEHIIPSEKVAHVQMGNNLEHALLLLTKSGYSAVPVLDPQYKLHGLLNSALITESILGLEKIEYEKLENKRVEDVMMTDFPRIRLGENFKKAMDLLVDNNFLCVEDKDGVFEGIFTRRTMLKQLRGYVNRLNHL</sequence>
<evidence type="ECO:0000256" key="1">
    <source>
        <dbReference type="ARBA" id="ARBA00023122"/>
    </source>
</evidence>
<dbReference type="RefSeq" id="WP_114743855.1">
    <property type="nucleotide sequence ID" value="NZ_QQAY01000001.1"/>
</dbReference>
<feature type="domain" description="CBS" evidence="2">
    <location>
        <begin position="86"/>
        <end position="139"/>
    </location>
</feature>
<dbReference type="InterPro" id="IPR000644">
    <property type="entry name" value="CBS_dom"/>
</dbReference>
<evidence type="ECO:0000259" key="2">
    <source>
        <dbReference type="Pfam" id="PF00571"/>
    </source>
</evidence>
<dbReference type="PANTHER" id="PTHR43080">
    <property type="entry name" value="CBS DOMAIN-CONTAINING PROTEIN CBSX3, MITOCHONDRIAL"/>
    <property type="match status" value="1"/>
</dbReference>
<dbReference type="Pfam" id="PF00571">
    <property type="entry name" value="CBS"/>
    <property type="match status" value="2"/>
</dbReference>
<keyword evidence="1" id="KW-0129">CBS domain</keyword>
<dbReference type="InterPro" id="IPR051257">
    <property type="entry name" value="Diverse_CBS-Domain"/>
</dbReference>
<reference evidence="3 4" key="1">
    <citation type="submission" date="2018-07" db="EMBL/GenBank/DDBJ databases">
        <title>Genomic Encyclopedia of Type Strains, Phase IV (KMG-IV): sequencing the most valuable type-strain genomes for metagenomic binning, comparative biology and taxonomic classification.</title>
        <authorList>
            <person name="Goeker M."/>
        </authorList>
    </citation>
    <scope>NUCLEOTIDE SEQUENCE [LARGE SCALE GENOMIC DNA]</scope>
    <source>
        <strain evidence="3 4">DSM 25281</strain>
    </source>
</reference>
<comment type="caution">
    <text evidence="3">The sequence shown here is derived from an EMBL/GenBank/DDBJ whole genome shotgun (WGS) entry which is preliminary data.</text>
</comment>
<dbReference type="Proteomes" id="UP000255326">
    <property type="component" value="Unassembled WGS sequence"/>
</dbReference>
<dbReference type="SUPFAM" id="SSF54631">
    <property type="entry name" value="CBS-domain pair"/>
    <property type="match status" value="1"/>
</dbReference>
<dbReference type="Gene3D" id="3.10.580.10">
    <property type="entry name" value="CBS-domain"/>
    <property type="match status" value="1"/>
</dbReference>
<organism evidence="3 4">
    <name type="scientific">Falsibacillus pallidus</name>
    <dbReference type="NCBI Taxonomy" id="493781"/>
    <lineage>
        <taxon>Bacteria</taxon>
        <taxon>Bacillati</taxon>
        <taxon>Bacillota</taxon>
        <taxon>Bacilli</taxon>
        <taxon>Bacillales</taxon>
        <taxon>Bacillaceae</taxon>
        <taxon>Falsibacillus</taxon>
    </lineage>
</organism>
<dbReference type="OrthoDB" id="2375431at2"/>
<accession>A0A370GWL3</accession>
<protein>
    <submittedName>
        <fullName evidence="3">CBS domain protein</fullName>
    </submittedName>
</protein>
<feature type="domain" description="CBS" evidence="2">
    <location>
        <begin position="19"/>
        <end position="62"/>
    </location>
</feature>
<dbReference type="InterPro" id="IPR048125">
    <property type="entry name" value="CBS_CbpB"/>
</dbReference>
<evidence type="ECO:0000313" key="3">
    <source>
        <dbReference type="EMBL" id="RDI47640.1"/>
    </source>
</evidence>
<dbReference type="AlphaFoldDB" id="A0A370GWL3"/>